<dbReference type="Proteomes" id="UP000033699">
    <property type="component" value="Unassembled WGS sequence"/>
</dbReference>
<protein>
    <submittedName>
        <fullName evidence="1">Uncharacterized protein</fullName>
    </submittedName>
</protein>
<proteinExistence type="predicted"/>
<dbReference type="PATRIC" id="fig|359131.3.peg.6432"/>
<reference evidence="1 2" key="1">
    <citation type="submission" date="2015-02" db="EMBL/GenBank/DDBJ databases">
        <authorList>
            <person name="Ju K.-S."/>
            <person name="Doroghazi J.R."/>
            <person name="Metcalf W."/>
        </authorList>
    </citation>
    <scope>NUCLEOTIDE SEQUENCE [LARGE SCALE GENOMIC DNA]</scope>
    <source>
        <strain evidence="1 2">ATCC 31215</strain>
    </source>
</reference>
<evidence type="ECO:0000313" key="2">
    <source>
        <dbReference type="Proteomes" id="UP000033699"/>
    </source>
</evidence>
<comment type="caution">
    <text evidence="1">The sequence shown here is derived from an EMBL/GenBank/DDBJ whole genome shotgun (WGS) entry which is preliminary data.</text>
</comment>
<gene>
    <name evidence="1" type="ORF">VM95_26190</name>
</gene>
<sequence>MSGWVPEVGETVAIVPPDWEISTPWAPRIPAEVVEVADNLVTLTVDGNLRLRRLHQIEPWTGEAKAYFPECGELVQDRRANRIGVLMDVVGGRLYLRPPNGGVEWVADLRHVVPVGAA</sequence>
<dbReference type="EMBL" id="JZKH01000063">
    <property type="protein sequence ID" value="KJS59632.1"/>
    <property type="molecule type" value="Genomic_DNA"/>
</dbReference>
<accession>A0A0F2TD24</accession>
<organism evidence="1 2">
    <name type="scientific">Streptomyces rubellomurinus (strain ATCC 31215)</name>
    <dbReference type="NCBI Taxonomy" id="359131"/>
    <lineage>
        <taxon>Bacteria</taxon>
        <taxon>Bacillati</taxon>
        <taxon>Actinomycetota</taxon>
        <taxon>Actinomycetes</taxon>
        <taxon>Kitasatosporales</taxon>
        <taxon>Streptomycetaceae</taxon>
        <taxon>Streptomyces</taxon>
    </lineage>
</organism>
<keyword evidence="2" id="KW-1185">Reference proteome</keyword>
<name>A0A0F2TD24_STRR3</name>
<dbReference type="AlphaFoldDB" id="A0A0F2TD24"/>
<evidence type="ECO:0000313" key="1">
    <source>
        <dbReference type="EMBL" id="KJS59632.1"/>
    </source>
</evidence>